<evidence type="ECO:0000313" key="2">
    <source>
        <dbReference type="EMBL" id="EQC41983.1"/>
    </source>
</evidence>
<dbReference type="AlphaFoldDB" id="T0S9P6"/>
<dbReference type="GeneID" id="19941559"/>
<name>T0S9P6_SAPDV</name>
<proteinExistence type="predicted"/>
<dbReference type="InParanoid" id="T0S9P6"/>
<keyword evidence="3" id="KW-1185">Reference proteome</keyword>
<evidence type="ECO:0000256" key="1">
    <source>
        <dbReference type="SAM" id="MobiDB-lite"/>
    </source>
</evidence>
<dbReference type="EMBL" id="JH767133">
    <property type="protein sequence ID" value="EQC41983.1"/>
    <property type="molecule type" value="Genomic_DNA"/>
</dbReference>
<accession>T0S9P6</accession>
<dbReference type="RefSeq" id="XP_008604552.1">
    <property type="nucleotide sequence ID" value="XM_008606330.1"/>
</dbReference>
<feature type="compositionally biased region" description="Basic and acidic residues" evidence="1">
    <location>
        <begin position="148"/>
        <end position="160"/>
    </location>
</feature>
<dbReference type="VEuPathDB" id="FungiDB:SDRG_00832"/>
<sequence>MPKYVQFAPTTTAREYALGFVDGVVPFSGAGIGFAGYEYVEVTRPLVAQAERRPHALADTQKVQRVYDQPMLPLADVATIVRLMVASETSRAQRACTNRSMDDRSTLRVDREPGQENWPSNRVRQATLAVCLRASSPETETTSKKRKASTDETRLAKRPKLAEADASYRCAIQ</sequence>
<feature type="compositionally biased region" description="Basic and acidic residues" evidence="1">
    <location>
        <begin position="100"/>
        <end position="114"/>
    </location>
</feature>
<dbReference type="OMA" id="DASYRCA"/>
<dbReference type="Proteomes" id="UP000030762">
    <property type="component" value="Unassembled WGS sequence"/>
</dbReference>
<feature type="region of interest" description="Disordered" evidence="1">
    <location>
        <begin position="133"/>
        <end position="160"/>
    </location>
</feature>
<dbReference type="OrthoDB" id="10293870at2759"/>
<evidence type="ECO:0000313" key="3">
    <source>
        <dbReference type="Proteomes" id="UP000030762"/>
    </source>
</evidence>
<organism evidence="2 3">
    <name type="scientific">Saprolegnia diclina (strain VS20)</name>
    <dbReference type="NCBI Taxonomy" id="1156394"/>
    <lineage>
        <taxon>Eukaryota</taxon>
        <taxon>Sar</taxon>
        <taxon>Stramenopiles</taxon>
        <taxon>Oomycota</taxon>
        <taxon>Saprolegniomycetes</taxon>
        <taxon>Saprolegniales</taxon>
        <taxon>Saprolegniaceae</taxon>
        <taxon>Saprolegnia</taxon>
    </lineage>
</organism>
<reference evidence="2 3" key="1">
    <citation type="submission" date="2012-04" db="EMBL/GenBank/DDBJ databases">
        <title>The Genome Sequence of Saprolegnia declina VS20.</title>
        <authorList>
            <consortium name="The Broad Institute Genome Sequencing Platform"/>
            <person name="Russ C."/>
            <person name="Nusbaum C."/>
            <person name="Tyler B."/>
            <person name="van West P."/>
            <person name="Dieguez-Uribeondo J."/>
            <person name="de Bruijn I."/>
            <person name="Tripathy S."/>
            <person name="Jiang R."/>
            <person name="Young S.K."/>
            <person name="Zeng Q."/>
            <person name="Gargeya S."/>
            <person name="Fitzgerald M."/>
            <person name="Haas B."/>
            <person name="Abouelleil A."/>
            <person name="Alvarado L."/>
            <person name="Arachchi H.M."/>
            <person name="Berlin A."/>
            <person name="Chapman S.B."/>
            <person name="Goldberg J."/>
            <person name="Griggs A."/>
            <person name="Gujja S."/>
            <person name="Hansen M."/>
            <person name="Howarth C."/>
            <person name="Imamovic A."/>
            <person name="Larimer J."/>
            <person name="McCowen C."/>
            <person name="Montmayeur A."/>
            <person name="Murphy C."/>
            <person name="Neiman D."/>
            <person name="Pearson M."/>
            <person name="Priest M."/>
            <person name="Roberts A."/>
            <person name="Saif S."/>
            <person name="Shea T."/>
            <person name="Sisk P."/>
            <person name="Sykes S."/>
            <person name="Wortman J."/>
            <person name="Nusbaum C."/>
            <person name="Birren B."/>
        </authorList>
    </citation>
    <scope>NUCLEOTIDE SEQUENCE [LARGE SCALE GENOMIC DNA]</scope>
    <source>
        <strain evidence="2 3">VS20</strain>
    </source>
</reference>
<gene>
    <name evidence="2" type="ORF">SDRG_00832</name>
</gene>
<protein>
    <submittedName>
        <fullName evidence="2">Uncharacterized protein</fullName>
    </submittedName>
</protein>
<feature type="region of interest" description="Disordered" evidence="1">
    <location>
        <begin position="95"/>
        <end position="119"/>
    </location>
</feature>